<dbReference type="GO" id="GO:0008295">
    <property type="term" value="P:spermidine biosynthetic process"/>
    <property type="evidence" value="ECO:0007669"/>
    <property type="project" value="UniProtKB-UniRule"/>
</dbReference>
<comment type="pathway">
    <text evidence="5">Amine and polyamine biosynthesis; spermidine biosynthesis; spermidine from putrescine: step 1/1.</text>
</comment>
<dbReference type="EMBL" id="CP061800">
    <property type="protein sequence ID" value="QTA88903.1"/>
    <property type="molecule type" value="Genomic_DNA"/>
</dbReference>
<comment type="catalytic activity">
    <reaction evidence="5">
        <text>S-adenosyl 3-(methylsulfanyl)propylamine + putrescine = S-methyl-5'-thioadenosine + spermidine + H(+)</text>
        <dbReference type="Rhea" id="RHEA:12721"/>
        <dbReference type="ChEBI" id="CHEBI:15378"/>
        <dbReference type="ChEBI" id="CHEBI:17509"/>
        <dbReference type="ChEBI" id="CHEBI:57443"/>
        <dbReference type="ChEBI" id="CHEBI:57834"/>
        <dbReference type="ChEBI" id="CHEBI:326268"/>
        <dbReference type="EC" id="2.5.1.16"/>
    </reaction>
</comment>
<keyword evidence="5" id="KW-0472">Membrane</keyword>
<comment type="similarity">
    <text evidence="1 5">Belongs to the spermidine/spermine synthase family.</text>
</comment>
<comment type="subcellular location">
    <subcellularLocation>
        <location evidence="5">Cell membrane</location>
        <topology evidence="5">Multi-pass membrane protein</topology>
    </subcellularLocation>
</comment>
<keyword evidence="3 5" id="KW-0745">Spermidine biosynthesis</keyword>
<feature type="transmembrane region" description="Helical" evidence="5">
    <location>
        <begin position="667"/>
        <end position="692"/>
    </location>
</feature>
<feature type="transmembrane region" description="Helical" evidence="5">
    <location>
        <begin position="638"/>
        <end position="661"/>
    </location>
</feature>
<dbReference type="Gene3D" id="3.40.50.150">
    <property type="entry name" value="Vaccinia Virus protein VP39"/>
    <property type="match status" value="1"/>
</dbReference>
<feature type="transmembrane region" description="Helical" evidence="5">
    <location>
        <begin position="179"/>
        <end position="198"/>
    </location>
</feature>
<reference evidence="8" key="1">
    <citation type="journal article" date="2021" name="Microb. Physiol.">
        <title>Proteogenomic Insights into the Physiology of Marine, Sulfate-Reducing, Filamentous Desulfonema limicola and Desulfonema magnum.</title>
        <authorList>
            <person name="Schnaars V."/>
            <person name="Wohlbrand L."/>
            <person name="Scheve S."/>
            <person name="Hinrichs C."/>
            <person name="Reinhardt R."/>
            <person name="Rabus R."/>
        </authorList>
    </citation>
    <scope>NUCLEOTIDE SEQUENCE</scope>
    <source>
        <strain evidence="8">4be13</strain>
    </source>
</reference>
<comment type="caution">
    <text evidence="5 6">Lacks conserved residue(s) required for the propagation of feature annotation.</text>
</comment>
<feature type="domain" description="PABS" evidence="7">
    <location>
        <begin position="282"/>
        <end position="457"/>
    </location>
</feature>
<evidence type="ECO:0000256" key="3">
    <source>
        <dbReference type="ARBA" id="ARBA00023066"/>
    </source>
</evidence>
<feature type="transmembrane region" description="Helical" evidence="5">
    <location>
        <begin position="12"/>
        <end position="35"/>
    </location>
</feature>
<gene>
    <name evidence="5" type="primary">speE</name>
    <name evidence="8" type="ORF">dnm_049500</name>
</gene>
<keyword evidence="5" id="KW-1133">Transmembrane helix</keyword>
<evidence type="ECO:0000256" key="1">
    <source>
        <dbReference type="ARBA" id="ARBA00007867"/>
    </source>
</evidence>
<dbReference type="GO" id="GO:0004766">
    <property type="term" value="F:spermidine synthase activity"/>
    <property type="evidence" value="ECO:0007669"/>
    <property type="project" value="UniProtKB-UniRule"/>
</dbReference>
<feature type="binding site" evidence="5">
    <location>
        <position position="321"/>
    </location>
    <ligand>
        <name>S-methyl-5'-thioadenosine</name>
        <dbReference type="ChEBI" id="CHEBI:17509"/>
    </ligand>
</feature>
<feature type="transmembrane region" description="Helical" evidence="5">
    <location>
        <begin position="151"/>
        <end position="173"/>
    </location>
</feature>
<evidence type="ECO:0000256" key="5">
    <source>
        <dbReference type="HAMAP-Rule" id="MF_00198"/>
    </source>
</evidence>
<accession>A0A975GQF7</accession>
<keyword evidence="5" id="KW-1003">Cell membrane</keyword>
<dbReference type="SUPFAM" id="SSF53335">
    <property type="entry name" value="S-adenosyl-L-methionine-dependent methyltransferases"/>
    <property type="match status" value="1"/>
</dbReference>
<evidence type="ECO:0000256" key="6">
    <source>
        <dbReference type="PROSITE-ProRule" id="PRU00354"/>
    </source>
</evidence>
<dbReference type="EC" id="2.5.1.16" evidence="5"/>
<dbReference type="GO" id="GO:0010487">
    <property type="term" value="F:thermospermine synthase activity"/>
    <property type="evidence" value="ECO:0007669"/>
    <property type="project" value="UniProtKB-ARBA"/>
</dbReference>
<comment type="caution">
    <text evidence="5">Lacks the conserved Asp active site.</text>
</comment>
<feature type="transmembrane region" description="Helical" evidence="5">
    <location>
        <begin position="565"/>
        <end position="585"/>
    </location>
</feature>
<proteinExistence type="inferred from homology"/>
<sequence>MKLWRVLGIPSFKFQVSSFYLLTIGFISILGQVIILRELNVAFYGVELIYILAMGVWLFWTAIGAVIGRRTYSPSVMVVRFLFVIFGILLPLEVVFIRSVRLLFGGIPGAYLPFGQQITAIILSLLPIGVLLGLLFQWAAKLYVEKDRTLAMAYAIESAGGLAGGLTSTLLLLFGVQNFTIAMVCSLLAVLSSFIRYLPKGHTPIPISSYVRTLVFLMLMLIFLSASAIDHYMTQWNHPRLVDSYDSPYSRITIEGEAGQFVVFENGVLGFDTENTAAEEFVHFAAIQHEEPARVLISGGGLEGIVREILKHKPRKVDYVELNAALFDLARKHLPENYLNVLNSKSVTVRHADPRAFLEDREPYDLILMGMSEPSSGQSNRFYTREYFKQCADKLKPGGILAFRLPSSENIWTQFLTYRNASIYLALTSVFGDVLVLPGVTNIVLASNAPLIRNPSELTERFNERQINTRLITPAYISYILTNDRFFQIPRQISSVKAPLNTDSRPVCYQYSGMIWLSKFIPDMRNWDISSVTASKDIPYLYIVPLMGLFLLARRGPKLRRITLAALAGFMGMVVETMLILHYQIKSGVLFQNIGILLMVFMAGLSAGSLAVMRLTLKMAGNQDPIQPDKNLVFSRTVRWGIGSSLFTGFGILSLVFIVLLKSGYPSGLFLVSFFQFIAGFLVSGIFAFASLSGVQDQKLVVSPLYAADLLGGCIGSLLASLLFIPFLGMEQTAAIMAVLALAALSLI</sequence>
<evidence type="ECO:0000313" key="9">
    <source>
        <dbReference type="Proteomes" id="UP000663722"/>
    </source>
</evidence>
<dbReference type="AlphaFoldDB" id="A0A975GQF7"/>
<comment type="subunit">
    <text evidence="5">Homodimer or homotetramer.</text>
</comment>
<feature type="transmembrane region" description="Helical" evidence="5">
    <location>
        <begin position="41"/>
        <end position="66"/>
    </location>
</feature>
<keyword evidence="4 5" id="KW-0620">Polyamine biosynthesis</keyword>
<dbReference type="CDD" id="cd02440">
    <property type="entry name" value="AdoMet_MTases"/>
    <property type="match status" value="1"/>
</dbReference>
<keyword evidence="5" id="KW-0812">Transmembrane</keyword>
<name>A0A975GQF7_9BACT</name>
<dbReference type="GO" id="GO:0005886">
    <property type="term" value="C:plasma membrane"/>
    <property type="evidence" value="ECO:0007669"/>
    <property type="project" value="UniProtKB-SubCell"/>
</dbReference>
<evidence type="ECO:0000256" key="4">
    <source>
        <dbReference type="ARBA" id="ARBA00023115"/>
    </source>
</evidence>
<evidence type="ECO:0000259" key="7">
    <source>
        <dbReference type="PROSITE" id="PS51006"/>
    </source>
</evidence>
<keyword evidence="2 5" id="KW-0808">Transferase</keyword>
<dbReference type="PANTHER" id="PTHR43317:SF1">
    <property type="entry name" value="THERMOSPERMINE SYNTHASE ACAULIS5"/>
    <property type="match status" value="1"/>
</dbReference>
<keyword evidence="9" id="KW-1185">Reference proteome</keyword>
<evidence type="ECO:0000256" key="2">
    <source>
        <dbReference type="ARBA" id="ARBA00022679"/>
    </source>
</evidence>
<dbReference type="PROSITE" id="PS51006">
    <property type="entry name" value="PABS_2"/>
    <property type="match status" value="1"/>
</dbReference>
<organism evidence="8 9">
    <name type="scientific">Desulfonema magnum</name>
    <dbReference type="NCBI Taxonomy" id="45655"/>
    <lineage>
        <taxon>Bacteria</taxon>
        <taxon>Pseudomonadati</taxon>
        <taxon>Thermodesulfobacteriota</taxon>
        <taxon>Desulfobacteria</taxon>
        <taxon>Desulfobacterales</taxon>
        <taxon>Desulfococcaceae</taxon>
        <taxon>Desulfonema</taxon>
    </lineage>
</organism>
<dbReference type="PANTHER" id="PTHR43317">
    <property type="entry name" value="THERMOSPERMINE SYNTHASE ACAULIS5"/>
    <property type="match status" value="1"/>
</dbReference>
<protein>
    <recommendedName>
        <fullName evidence="5">Polyamine aminopropyltransferase</fullName>
    </recommendedName>
    <alternativeName>
        <fullName evidence="5">Putrescine aminopropyltransferase</fullName>
        <shortName evidence="5">PAPT</shortName>
    </alternativeName>
    <alternativeName>
        <fullName evidence="5">Spermidine synthase</fullName>
        <shortName evidence="5">SPDS</shortName>
        <shortName evidence="5">SPDSY</shortName>
        <ecNumber evidence="5">2.5.1.16</ecNumber>
    </alternativeName>
</protein>
<dbReference type="HAMAP" id="MF_00198">
    <property type="entry name" value="Spermidine_synth"/>
    <property type="match status" value="1"/>
</dbReference>
<evidence type="ECO:0000313" key="8">
    <source>
        <dbReference type="EMBL" id="QTA88903.1"/>
    </source>
</evidence>
<dbReference type="InterPro" id="IPR029063">
    <property type="entry name" value="SAM-dependent_MTases_sf"/>
</dbReference>
<feature type="transmembrane region" description="Helical" evidence="5">
    <location>
        <begin position="591"/>
        <end position="617"/>
    </location>
</feature>
<feature type="transmembrane region" description="Helical" evidence="5">
    <location>
        <begin position="210"/>
        <end position="229"/>
    </location>
</feature>
<feature type="transmembrane region" description="Helical" evidence="5">
    <location>
        <begin position="704"/>
        <end position="724"/>
    </location>
</feature>
<dbReference type="Pfam" id="PF01564">
    <property type="entry name" value="Spermine_synth"/>
    <property type="match status" value="1"/>
</dbReference>
<dbReference type="KEGG" id="dmm:dnm_049500"/>
<feature type="transmembrane region" description="Helical" evidence="5">
    <location>
        <begin position="78"/>
        <end position="97"/>
    </location>
</feature>
<dbReference type="Proteomes" id="UP000663722">
    <property type="component" value="Chromosome"/>
</dbReference>
<dbReference type="InterPro" id="IPR001045">
    <property type="entry name" value="Spermi_synthase"/>
</dbReference>
<comment type="function">
    <text evidence="5">Catalyzes the irreversible transfer of a propylamine group from the amino donor S-adenosylmethioninamine (decarboxy-AdoMet) to putrescine (1,4-diaminobutane) to yield spermidine.</text>
</comment>
<feature type="transmembrane region" description="Helical" evidence="5">
    <location>
        <begin position="117"/>
        <end position="139"/>
    </location>
</feature>
<dbReference type="InterPro" id="IPR030374">
    <property type="entry name" value="PABS"/>
</dbReference>